<keyword evidence="8 15" id="KW-0378">Hydrolase</keyword>
<organism evidence="21 22">
    <name type="scientific">Slackia isoflavoniconvertens</name>
    <dbReference type="NCBI Taxonomy" id="572010"/>
    <lineage>
        <taxon>Bacteria</taxon>
        <taxon>Bacillati</taxon>
        <taxon>Actinomycetota</taxon>
        <taxon>Coriobacteriia</taxon>
        <taxon>Eggerthellales</taxon>
        <taxon>Eggerthellaceae</taxon>
        <taxon>Slackia</taxon>
    </lineage>
</organism>
<protein>
    <recommendedName>
        <fullName evidence="15">Riboflavin biosynthesis protein RibD</fullName>
    </recommendedName>
    <domain>
        <recommendedName>
            <fullName evidence="15">Diaminohydroxyphosphoribosylaminopyrimidine deaminase</fullName>
            <shortName evidence="15">DRAP deaminase</shortName>
            <ecNumber evidence="15">3.5.4.26</ecNumber>
        </recommendedName>
        <alternativeName>
            <fullName evidence="15">Riboflavin-specific deaminase</fullName>
        </alternativeName>
    </domain>
    <domain>
        <recommendedName>
            <fullName evidence="15">5-amino-6-(5-phosphoribosylamino)uracil reductase</fullName>
            <ecNumber evidence="15">1.1.1.193</ecNumber>
        </recommendedName>
        <alternativeName>
            <fullName evidence="15">HTP reductase</fullName>
        </alternativeName>
    </domain>
</protein>
<evidence type="ECO:0000256" key="7">
    <source>
        <dbReference type="ARBA" id="ARBA00022723"/>
    </source>
</evidence>
<evidence type="ECO:0000256" key="8">
    <source>
        <dbReference type="ARBA" id="ARBA00022801"/>
    </source>
</evidence>
<dbReference type="PIRSF" id="PIRSF006769">
    <property type="entry name" value="RibD"/>
    <property type="match status" value="1"/>
</dbReference>
<feature type="binding site" evidence="17">
    <location>
        <position position="204"/>
    </location>
    <ligand>
        <name>substrate</name>
    </ligand>
</feature>
<comment type="catalytic activity">
    <reaction evidence="14 15">
        <text>2,5-diamino-6-hydroxy-4-(5-phosphoribosylamino)-pyrimidine + H2O + H(+) = 5-amino-6-(5-phospho-D-ribosylamino)uracil + NH4(+)</text>
        <dbReference type="Rhea" id="RHEA:21868"/>
        <dbReference type="ChEBI" id="CHEBI:15377"/>
        <dbReference type="ChEBI" id="CHEBI:15378"/>
        <dbReference type="ChEBI" id="CHEBI:28938"/>
        <dbReference type="ChEBI" id="CHEBI:58453"/>
        <dbReference type="ChEBI" id="CHEBI:58614"/>
        <dbReference type="EC" id="3.5.4.26"/>
    </reaction>
</comment>
<evidence type="ECO:0000256" key="2">
    <source>
        <dbReference type="ARBA" id="ARBA00004882"/>
    </source>
</evidence>
<evidence type="ECO:0000256" key="9">
    <source>
        <dbReference type="ARBA" id="ARBA00022833"/>
    </source>
</evidence>
<evidence type="ECO:0000256" key="11">
    <source>
        <dbReference type="ARBA" id="ARBA00023002"/>
    </source>
</evidence>
<dbReference type="GO" id="GO:0008835">
    <property type="term" value="F:diaminohydroxyphosphoribosylaminopyrimidine deaminase activity"/>
    <property type="evidence" value="ECO:0007669"/>
    <property type="project" value="UniProtKB-EC"/>
</dbReference>
<feature type="binding site" evidence="18">
    <location>
        <position position="72"/>
    </location>
    <ligand>
        <name>Zn(2+)</name>
        <dbReference type="ChEBI" id="CHEBI:29105"/>
        <note>catalytic</note>
    </ligand>
</feature>
<accession>A0A369LJR8</accession>
<feature type="binding site" evidence="17">
    <location>
        <position position="181"/>
    </location>
    <ligand>
        <name>substrate</name>
    </ligand>
</feature>
<dbReference type="NCBIfam" id="TIGR00326">
    <property type="entry name" value="eubact_ribD"/>
    <property type="match status" value="1"/>
</dbReference>
<evidence type="ECO:0000256" key="18">
    <source>
        <dbReference type="PIRSR" id="PIRSR006769-3"/>
    </source>
</evidence>
<feature type="binding site" evidence="17">
    <location>
        <position position="197"/>
    </location>
    <ligand>
        <name>NADP(+)</name>
        <dbReference type="ChEBI" id="CHEBI:58349"/>
    </ligand>
</feature>
<feature type="active site" description="Proton donor" evidence="16">
    <location>
        <position position="46"/>
    </location>
</feature>
<keyword evidence="7 15" id="KW-0479">Metal-binding</keyword>
<dbReference type="GO" id="GO:0008270">
    <property type="term" value="F:zinc ion binding"/>
    <property type="evidence" value="ECO:0007669"/>
    <property type="project" value="InterPro"/>
</dbReference>
<dbReference type="Pfam" id="PF01872">
    <property type="entry name" value="RibD_C"/>
    <property type="match status" value="1"/>
</dbReference>
<dbReference type="InterPro" id="IPR050765">
    <property type="entry name" value="Riboflavin_Biosynth_HTPR"/>
</dbReference>
<feature type="binding site" evidence="17">
    <location>
        <position position="193"/>
    </location>
    <ligand>
        <name>NADP(+)</name>
        <dbReference type="ChEBI" id="CHEBI:58349"/>
    </ligand>
</feature>
<comment type="cofactor">
    <cofactor evidence="15 18">
        <name>Zn(2+)</name>
        <dbReference type="ChEBI" id="CHEBI:29105"/>
    </cofactor>
    <text evidence="15 18">Binds 1 zinc ion.</text>
</comment>
<gene>
    <name evidence="21" type="primary">ribD</name>
    <name evidence="21" type="ORF">C1881_03350</name>
</gene>
<evidence type="ECO:0000256" key="16">
    <source>
        <dbReference type="PIRSR" id="PIRSR006769-1"/>
    </source>
</evidence>
<keyword evidence="12" id="KW-0511">Multifunctional enzyme</keyword>
<keyword evidence="10 15" id="KW-0521">NADP</keyword>
<proteinExistence type="inferred from homology"/>
<dbReference type="EC" id="1.1.1.193" evidence="15"/>
<feature type="binding site" evidence="17">
    <location>
        <position position="151"/>
    </location>
    <ligand>
        <name>NADP(+)</name>
        <dbReference type="ChEBI" id="CHEBI:58349"/>
    </ligand>
</feature>
<evidence type="ECO:0000256" key="14">
    <source>
        <dbReference type="ARBA" id="ARBA00049886"/>
    </source>
</evidence>
<dbReference type="FunFam" id="3.40.140.10:FF:000025">
    <property type="entry name" value="Riboflavin biosynthesis protein RibD"/>
    <property type="match status" value="1"/>
</dbReference>
<keyword evidence="6 15" id="KW-0686">Riboflavin biosynthesis</keyword>
<dbReference type="PANTHER" id="PTHR38011:SF7">
    <property type="entry name" value="2,5-DIAMINO-6-RIBOSYLAMINO-4(3H)-PYRIMIDINONE 5'-PHOSPHATE REDUCTASE"/>
    <property type="match status" value="1"/>
</dbReference>
<dbReference type="InterPro" id="IPR004794">
    <property type="entry name" value="Eubact_RibD"/>
</dbReference>
<evidence type="ECO:0000256" key="17">
    <source>
        <dbReference type="PIRSR" id="PIRSR006769-2"/>
    </source>
</evidence>
<evidence type="ECO:0000256" key="4">
    <source>
        <dbReference type="ARBA" id="ARBA00005259"/>
    </source>
</evidence>
<comment type="similarity">
    <text evidence="4 15">In the N-terminal section; belongs to the cytidine and deoxycytidylate deaminase family.</text>
</comment>
<feature type="domain" description="CMP/dCMP-type deaminase" evidence="20">
    <location>
        <begin position="1"/>
        <end position="120"/>
    </location>
</feature>
<evidence type="ECO:0000313" key="21">
    <source>
        <dbReference type="EMBL" id="RDB59863.1"/>
    </source>
</evidence>
<dbReference type="InterPro" id="IPR002125">
    <property type="entry name" value="CMP_dCMP_dom"/>
</dbReference>
<comment type="pathway">
    <text evidence="2 15">Cofactor biosynthesis; riboflavin biosynthesis; 5-amino-6-(D-ribitylamino)uracil from GTP: step 2/4.</text>
</comment>
<dbReference type="NCBIfam" id="TIGR00227">
    <property type="entry name" value="ribD_Cterm"/>
    <property type="match status" value="1"/>
</dbReference>
<dbReference type="SUPFAM" id="SSF53597">
    <property type="entry name" value="Dihydrofolate reductase-like"/>
    <property type="match status" value="1"/>
</dbReference>
<feature type="binding site" evidence="17">
    <location>
        <position position="165"/>
    </location>
    <ligand>
        <name>substrate</name>
    </ligand>
</feature>
<feature type="binding site" evidence="17">
    <location>
        <position position="201"/>
    </location>
    <ligand>
        <name>substrate</name>
    </ligand>
</feature>
<feature type="binding site" evidence="17">
    <location>
        <position position="290"/>
    </location>
    <ligand>
        <name>substrate</name>
    </ligand>
</feature>
<evidence type="ECO:0000313" key="22">
    <source>
        <dbReference type="Proteomes" id="UP000253975"/>
    </source>
</evidence>
<dbReference type="Gene3D" id="3.40.430.10">
    <property type="entry name" value="Dihydrofolate Reductase, subunit A"/>
    <property type="match status" value="1"/>
</dbReference>
<name>A0A369LJR8_9ACTN</name>
<dbReference type="GO" id="GO:0009231">
    <property type="term" value="P:riboflavin biosynthetic process"/>
    <property type="evidence" value="ECO:0007669"/>
    <property type="project" value="UniProtKB-UniPathway"/>
</dbReference>
<evidence type="ECO:0000256" key="19">
    <source>
        <dbReference type="SAM" id="MobiDB-lite"/>
    </source>
</evidence>
<dbReference type="EMBL" id="PPTO01000004">
    <property type="protein sequence ID" value="RDB59863.1"/>
    <property type="molecule type" value="Genomic_DNA"/>
</dbReference>
<dbReference type="AlphaFoldDB" id="A0A369LJR8"/>
<evidence type="ECO:0000256" key="6">
    <source>
        <dbReference type="ARBA" id="ARBA00022619"/>
    </source>
</evidence>
<dbReference type="InterPro" id="IPR002734">
    <property type="entry name" value="RibDG_C"/>
</dbReference>
<evidence type="ECO:0000256" key="10">
    <source>
        <dbReference type="ARBA" id="ARBA00022857"/>
    </source>
</evidence>
<dbReference type="GO" id="GO:0008703">
    <property type="term" value="F:5-amino-6-(5-phosphoribosylamino)uracil reductase activity"/>
    <property type="evidence" value="ECO:0007669"/>
    <property type="project" value="UniProtKB-EC"/>
</dbReference>
<dbReference type="InterPro" id="IPR011549">
    <property type="entry name" value="RibD_C"/>
</dbReference>
<dbReference type="PROSITE" id="PS51747">
    <property type="entry name" value="CYT_DCMP_DEAMINASES_2"/>
    <property type="match status" value="1"/>
</dbReference>
<evidence type="ECO:0000256" key="15">
    <source>
        <dbReference type="PIRNR" id="PIRNR006769"/>
    </source>
</evidence>
<evidence type="ECO:0000256" key="5">
    <source>
        <dbReference type="ARBA" id="ARBA00007417"/>
    </source>
</evidence>
<dbReference type="Proteomes" id="UP000253975">
    <property type="component" value="Unassembled WGS sequence"/>
</dbReference>
<evidence type="ECO:0000256" key="3">
    <source>
        <dbReference type="ARBA" id="ARBA00004910"/>
    </source>
</evidence>
<comment type="similarity">
    <text evidence="5 15">In the C-terminal section; belongs to the HTP reductase family.</text>
</comment>
<dbReference type="PROSITE" id="PS00903">
    <property type="entry name" value="CYT_DCMP_DEAMINASES_1"/>
    <property type="match status" value="1"/>
</dbReference>
<dbReference type="CDD" id="cd01284">
    <property type="entry name" value="Riboflavin_deaminase-reductase"/>
    <property type="match status" value="1"/>
</dbReference>
<comment type="function">
    <text evidence="1 15">Converts 2,5-diamino-6-(ribosylamino)-4(3h)-pyrimidinone 5'-phosphate into 5-amino-6-(ribosylamino)-2,4(1h,3h)-pyrimidinedione 5'-phosphate.</text>
</comment>
<dbReference type="InterPro" id="IPR024072">
    <property type="entry name" value="DHFR-like_dom_sf"/>
</dbReference>
<feature type="binding site" evidence="18">
    <location>
        <position position="44"/>
    </location>
    <ligand>
        <name>Zn(2+)</name>
        <dbReference type="ChEBI" id="CHEBI:29105"/>
        <note>catalytic</note>
    </ligand>
</feature>
<keyword evidence="9 15" id="KW-0862">Zinc</keyword>
<dbReference type="SUPFAM" id="SSF53927">
    <property type="entry name" value="Cytidine deaminase-like"/>
    <property type="match status" value="1"/>
</dbReference>
<evidence type="ECO:0000256" key="1">
    <source>
        <dbReference type="ARBA" id="ARBA00002151"/>
    </source>
</evidence>
<dbReference type="InterPro" id="IPR016193">
    <property type="entry name" value="Cytidine_deaminase-like"/>
</dbReference>
<sequence length="390" mass="40906">MRRAIELARRGTGFTNPNPLVGAVLVRDGEIIAEGWHARCGDLHAERAALANCRARNISPEGATLYVTLEPCCHTGKQPPCTEAVIESGIARVVVGSADPNPLVAGRGCEQLRAAGITVDEGVAQAECDALNPIFFHFITHRTPYVTLKYAMTLDGKIATKSGASRWITGPAARERVHAERLRHAAIMVGIGTVLADDPQLTCRIEGGRNPLRVICDSRLRTPITSAIAQSARNVPTIIACAPNASGERASKLEETGCEIVRVPEHDGRIDLRQLMAALGKRGIDSVFIEGGATLAACALEAGIVNHVQAFIAPKIFAGVGAPSPLGGTGVETPNQAWTLSATTVEGLGDDVLIEGDVVAAENATPEHATTAYDGEAANAAPKEDACSQD</sequence>
<dbReference type="InterPro" id="IPR016192">
    <property type="entry name" value="APOBEC/CMP_deaminase_Zn-bd"/>
</dbReference>
<dbReference type="Gene3D" id="3.40.140.10">
    <property type="entry name" value="Cytidine Deaminase, domain 2"/>
    <property type="match status" value="1"/>
</dbReference>
<evidence type="ECO:0000256" key="13">
    <source>
        <dbReference type="ARBA" id="ARBA00049861"/>
    </source>
</evidence>
<feature type="binding site" evidence="18">
    <location>
        <position position="81"/>
    </location>
    <ligand>
        <name>Zn(2+)</name>
        <dbReference type="ChEBI" id="CHEBI:29105"/>
        <note>catalytic</note>
    </ligand>
</feature>
<dbReference type="EC" id="3.5.4.26" evidence="15"/>
<feature type="binding site" evidence="17">
    <location>
        <position position="218"/>
    </location>
    <ligand>
        <name>NADP(+)</name>
        <dbReference type="ChEBI" id="CHEBI:58349"/>
    </ligand>
</feature>
<comment type="caution">
    <text evidence="21">The sequence shown here is derived from an EMBL/GenBank/DDBJ whole genome shotgun (WGS) entry which is preliminary data.</text>
</comment>
<evidence type="ECO:0000259" key="20">
    <source>
        <dbReference type="PROSITE" id="PS51747"/>
    </source>
</evidence>
<keyword evidence="11 15" id="KW-0560">Oxidoreductase</keyword>
<comment type="pathway">
    <text evidence="3 15">Cofactor biosynthesis; riboflavin biosynthesis; 5-amino-6-(D-ribitylamino)uracil from GTP: step 3/4.</text>
</comment>
<dbReference type="UniPathway" id="UPA00275">
    <property type="reaction ID" value="UER00401"/>
</dbReference>
<reference evidence="21 22" key="1">
    <citation type="journal article" date="2018" name="Elife">
        <title>Discovery and characterization of a prevalent human gut bacterial enzyme sufficient for the inactivation of a family of plant toxins.</title>
        <authorList>
            <person name="Koppel N."/>
            <person name="Bisanz J.E."/>
            <person name="Pandelia M.E."/>
            <person name="Turnbaugh P.J."/>
            <person name="Balskus E.P."/>
        </authorList>
    </citation>
    <scope>NUCLEOTIDE SEQUENCE [LARGE SCALE GENOMIC DNA]</scope>
    <source>
        <strain evidence="21 22">OB21 GAM31</strain>
    </source>
</reference>
<feature type="region of interest" description="Disordered" evidence="19">
    <location>
        <begin position="364"/>
        <end position="390"/>
    </location>
</feature>
<dbReference type="Pfam" id="PF00383">
    <property type="entry name" value="dCMP_cyt_deam_1"/>
    <property type="match status" value="1"/>
</dbReference>
<comment type="catalytic activity">
    <reaction evidence="13 15">
        <text>5-amino-6-(5-phospho-D-ribitylamino)uracil + NADP(+) = 5-amino-6-(5-phospho-D-ribosylamino)uracil + NADPH + H(+)</text>
        <dbReference type="Rhea" id="RHEA:17845"/>
        <dbReference type="ChEBI" id="CHEBI:15378"/>
        <dbReference type="ChEBI" id="CHEBI:57783"/>
        <dbReference type="ChEBI" id="CHEBI:58349"/>
        <dbReference type="ChEBI" id="CHEBI:58421"/>
        <dbReference type="ChEBI" id="CHEBI:58453"/>
        <dbReference type="EC" id="1.1.1.193"/>
    </reaction>
</comment>
<dbReference type="GO" id="GO:0050661">
    <property type="term" value="F:NADP binding"/>
    <property type="evidence" value="ECO:0007669"/>
    <property type="project" value="InterPro"/>
</dbReference>
<evidence type="ECO:0000256" key="12">
    <source>
        <dbReference type="ARBA" id="ARBA00023268"/>
    </source>
</evidence>
<dbReference type="PANTHER" id="PTHR38011">
    <property type="entry name" value="DIHYDROFOLATE REDUCTASE FAMILY PROTEIN (AFU_ORTHOLOGUE AFUA_8G06820)"/>
    <property type="match status" value="1"/>
</dbReference>
<feature type="binding site" evidence="17">
    <location>
        <position position="167"/>
    </location>
    <ligand>
        <name>substrate</name>
    </ligand>
</feature>